<dbReference type="InterPro" id="IPR053894">
    <property type="entry name" value="OAF_N"/>
</dbReference>
<accession>A0A0L8GNC0</accession>
<dbReference type="Pfam" id="PF22873">
    <property type="entry name" value="OAF_C"/>
    <property type="match status" value="1"/>
</dbReference>
<dbReference type="InterPro" id="IPR053897">
    <property type="entry name" value="Oaf_C"/>
</dbReference>
<organism evidence="4">
    <name type="scientific">Octopus bimaculoides</name>
    <name type="common">California two-spotted octopus</name>
    <dbReference type="NCBI Taxonomy" id="37653"/>
    <lineage>
        <taxon>Eukaryota</taxon>
        <taxon>Metazoa</taxon>
        <taxon>Spiralia</taxon>
        <taxon>Lophotrochozoa</taxon>
        <taxon>Mollusca</taxon>
        <taxon>Cephalopoda</taxon>
        <taxon>Coleoidea</taxon>
        <taxon>Octopodiformes</taxon>
        <taxon>Octopoda</taxon>
        <taxon>Incirrata</taxon>
        <taxon>Octopodidae</taxon>
        <taxon>Octopus</taxon>
    </lineage>
</organism>
<evidence type="ECO:0000256" key="1">
    <source>
        <dbReference type="ARBA" id="ARBA00005786"/>
    </source>
</evidence>
<dbReference type="InterPro" id="IPR026315">
    <property type="entry name" value="Oaf"/>
</dbReference>
<feature type="domain" description="Out at first C-terminal" evidence="3">
    <location>
        <begin position="202"/>
        <end position="269"/>
    </location>
</feature>
<proteinExistence type="inferred from homology"/>
<name>A0A0L8GNC0_OCTBM</name>
<protein>
    <recommendedName>
        <fullName evidence="5">Out at first protein</fullName>
    </recommendedName>
</protein>
<feature type="domain" description="Out at first protein BRICHOS-like" evidence="2">
    <location>
        <begin position="28"/>
        <end position="175"/>
    </location>
</feature>
<dbReference type="AlphaFoldDB" id="A0A0L8GNC0"/>
<evidence type="ECO:0008006" key="5">
    <source>
        <dbReference type="Google" id="ProtNLM"/>
    </source>
</evidence>
<dbReference type="OrthoDB" id="5947176at2759"/>
<dbReference type="PANTHER" id="PTHR13423:SF2">
    <property type="entry name" value="OUT AT FIRST PROTEIN HOMOLOG"/>
    <property type="match status" value="1"/>
</dbReference>
<reference evidence="4" key="1">
    <citation type="submission" date="2015-07" db="EMBL/GenBank/DDBJ databases">
        <title>MeaNS - Measles Nucleotide Surveillance Program.</title>
        <authorList>
            <person name="Tran T."/>
            <person name="Druce J."/>
        </authorList>
    </citation>
    <scope>NUCLEOTIDE SEQUENCE</scope>
    <source>
        <strain evidence="4">UCB-OBI-ISO-001</strain>
        <tissue evidence="4">Gonad</tissue>
    </source>
</reference>
<dbReference type="Pfam" id="PF14941">
    <property type="entry name" value="OAF_N"/>
    <property type="match status" value="1"/>
</dbReference>
<evidence type="ECO:0000313" key="4">
    <source>
        <dbReference type="EMBL" id="KOF78493.1"/>
    </source>
</evidence>
<gene>
    <name evidence="4" type="ORF">OCBIM_22030721mg</name>
</gene>
<dbReference type="EMBL" id="KQ421078">
    <property type="protein sequence ID" value="KOF78493.1"/>
    <property type="molecule type" value="Genomic_DNA"/>
</dbReference>
<dbReference type="PANTHER" id="PTHR13423">
    <property type="entry name" value="OUT AT FIRST"/>
    <property type="match status" value="1"/>
</dbReference>
<evidence type="ECO:0000259" key="3">
    <source>
        <dbReference type="Pfam" id="PF22873"/>
    </source>
</evidence>
<dbReference type="KEGG" id="obi:106875724"/>
<comment type="similarity">
    <text evidence="1">Belongs to the OAF family.</text>
</comment>
<dbReference type="OMA" id="CHYGLSL"/>
<sequence length="270" mass="31272">MIFKKKKKYEQLCVVLGVLLVSLSIVASELVVNVKNKGGDVQVESIDADTAANTISMYFVKIDGTHIYQFIDFKSEIQIFRAVVLPEEEQGQTQHQVMCFVMHYLKNEFISSDAMSKLRQKNSRAIRTPEDDKGREIHNHDLIIYLDQSHLISPYIYNICRDANDKIFAQDVDLRIISRSLGKDYNVMKSATKQYIPSKYPRCRDISDSLKPCSCQFEICIGWYPCGLKYCRGNDSLGHLVSYRCGIKTCRKCHIFKHYEMQKANCMWDY</sequence>
<evidence type="ECO:0000259" key="2">
    <source>
        <dbReference type="Pfam" id="PF14941"/>
    </source>
</evidence>